<dbReference type="PANTHER" id="PTHR22642:SF2">
    <property type="entry name" value="PROTEIN LONG AFTER FAR-RED 3"/>
    <property type="match status" value="1"/>
</dbReference>
<dbReference type="AlphaFoldDB" id="A0A1M4V9W1"/>
<accession>A0A1M4V9W1</accession>
<dbReference type="STRING" id="1122195.SAMN02745164_00881"/>
<dbReference type="Pfam" id="PF07969">
    <property type="entry name" value="Amidohydro_3"/>
    <property type="match status" value="1"/>
</dbReference>
<dbReference type="SUPFAM" id="SSF51556">
    <property type="entry name" value="Metallo-dependent hydrolases"/>
    <property type="match status" value="1"/>
</dbReference>
<dbReference type="Proteomes" id="UP000184334">
    <property type="component" value="Unassembled WGS sequence"/>
</dbReference>
<dbReference type="EMBL" id="FQUI01000010">
    <property type="protein sequence ID" value="SHE65796.1"/>
    <property type="molecule type" value="Genomic_DNA"/>
</dbReference>
<dbReference type="Gene3D" id="3.20.20.140">
    <property type="entry name" value="Metal-dependent hydrolases"/>
    <property type="match status" value="1"/>
</dbReference>
<dbReference type="RefSeq" id="WP_072863842.1">
    <property type="nucleotide sequence ID" value="NZ_FQUI01000010.1"/>
</dbReference>
<keyword evidence="3" id="KW-1185">Reference proteome</keyword>
<dbReference type="InterPro" id="IPR032466">
    <property type="entry name" value="Metal_Hydrolase"/>
</dbReference>
<evidence type="ECO:0000313" key="2">
    <source>
        <dbReference type="EMBL" id="SHE65796.1"/>
    </source>
</evidence>
<dbReference type="OrthoDB" id="9767366at2"/>
<protein>
    <recommendedName>
        <fullName evidence="1">Amidohydrolase 3 domain-containing protein</fullName>
    </recommendedName>
</protein>
<reference evidence="2" key="1">
    <citation type="submission" date="2016-11" db="EMBL/GenBank/DDBJ databases">
        <authorList>
            <person name="Varghese N."/>
            <person name="Submissions S."/>
        </authorList>
    </citation>
    <scope>NUCLEOTIDE SEQUENCE [LARGE SCALE GENOMIC DNA]</scope>
    <source>
        <strain evidence="2">DSM 16785</strain>
    </source>
</reference>
<feature type="domain" description="Amidohydrolase 3" evidence="1">
    <location>
        <begin position="21"/>
        <end position="361"/>
    </location>
</feature>
<evidence type="ECO:0000313" key="3">
    <source>
        <dbReference type="Proteomes" id="UP000184334"/>
    </source>
</evidence>
<name>A0A1M4V9W1_MARH1</name>
<dbReference type="PANTHER" id="PTHR22642">
    <property type="entry name" value="IMIDAZOLONEPROPIONASE"/>
    <property type="match status" value="1"/>
</dbReference>
<gene>
    <name evidence="2" type="ORF">SAMN02745164_00881</name>
</gene>
<dbReference type="InterPro" id="IPR013108">
    <property type="entry name" value="Amidohydro_3"/>
</dbReference>
<organism evidence="2 3">
    <name type="scientific">Marinitoga hydrogenitolerans (strain DSM 16785 / JCM 12826 / AT1271)</name>
    <dbReference type="NCBI Taxonomy" id="1122195"/>
    <lineage>
        <taxon>Bacteria</taxon>
        <taxon>Thermotogati</taxon>
        <taxon>Thermotogota</taxon>
        <taxon>Thermotogae</taxon>
        <taxon>Petrotogales</taxon>
        <taxon>Petrotogaceae</taxon>
        <taxon>Marinitoga</taxon>
    </lineage>
</organism>
<comment type="caution">
    <text evidence="2">The sequence shown here is derived from an EMBL/GenBank/DDBJ whole genome shotgun (WGS) entry which is preliminary data.</text>
</comment>
<dbReference type="Gene3D" id="3.10.310.70">
    <property type="match status" value="1"/>
</dbReference>
<evidence type="ECO:0000259" key="1">
    <source>
        <dbReference type="Pfam" id="PF07969"/>
    </source>
</evidence>
<sequence length="415" mass="48867">MYILDESGNFIYKSTKFNNKKYITPLITDTHMHILGFGEKLLNPDLDRIEDKKILKLIKLKLKENPAKIILRGWSKTDIDRKKLDEISKNIPIILVRRCGHVAIVNSKVLERLNQNEKYIVYSSGEIREKALEEVYEKFGYFSDINMAYKKAKEYLISKGYGYVHSDDLHGITKEKLPFDNDLKIYEKVAVNNFNELKEYYNKNYFQSFKSVKVYIDGSFGGKTAYLREKYNDGKDNGILIWNSYELKRVIEFCESNDLHLCMHSIGDGATDLILNVVKEIKPQNHHRIIHASILHDDQIEEIKKYKLILDMQPQFIISDKSILKSRLGERSFLTYRFKELYDKEVPMFFSSDAPVEVPDWFRDAQLLNKLGIPLNYIIYHMTYFPMKIDKFERDKILIFKENPFVRLTFPEIGG</sequence>
<proteinExistence type="predicted"/>